<dbReference type="RefSeq" id="XP_022631263.1">
    <property type="nucleotide sequence ID" value="XM_022771165.1"/>
</dbReference>
<proteinExistence type="predicted"/>
<protein>
    <submittedName>
        <fullName evidence="1">LALA0S21e00232g1_1</fullName>
    </submittedName>
</protein>
<organism evidence="1 2">
    <name type="scientific">Lachancea lanzarotensis</name>
    <dbReference type="NCBI Taxonomy" id="1245769"/>
    <lineage>
        <taxon>Eukaryota</taxon>
        <taxon>Fungi</taxon>
        <taxon>Dikarya</taxon>
        <taxon>Ascomycota</taxon>
        <taxon>Saccharomycotina</taxon>
        <taxon>Saccharomycetes</taxon>
        <taxon>Saccharomycetales</taxon>
        <taxon>Saccharomycetaceae</taxon>
        <taxon>Lachancea</taxon>
    </lineage>
</organism>
<dbReference type="HOGENOM" id="CLU_1482231_0_0_1"/>
<gene>
    <name evidence="1" type="ORF">LALA0_S21e00232g</name>
</gene>
<evidence type="ECO:0000313" key="1">
    <source>
        <dbReference type="EMBL" id="CEP65073.1"/>
    </source>
</evidence>
<name>A0A0C7NH94_9SACH</name>
<dbReference type="OrthoDB" id="4062750at2759"/>
<dbReference type="AlphaFoldDB" id="A0A0C7NH94"/>
<evidence type="ECO:0000313" key="2">
    <source>
        <dbReference type="Proteomes" id="UP000054304"/>
    </source>
</evidence>
<dbReference type="GeneID" id="34688645"/>
<reference evidence="1 2" key="1">
    <citation type="submission" date="2014-12" db="EMBL/GenBank/DDBJ databases">
        <authorList>
            <person name="Neuveglise Cecile"/>
        </authorList>
    </citation>
    <scope>NUCLEOTIDE SEQUENCE [LARGE SCALE GENOMIC DNA]</scope>
    <source>
        <strain evidence="1 2">CBS 12615</strain>
    </source>
</reference>
<dbReference type="EMBL" id="LN736380">
    <property type="protein sequence ID" value="CEP65073.1"/>
    <property type="molecule type" value="Genomic_DNA"/>
</dbReference>
<keyword evidence="2" id="KW-1185">Reference proteome</keyword>
<sequence>MKESLEALQERLDRIEQITGYLEDGESETVLKKLQALSNEVRRMCGDGTTCSRMVWRLLEKYGGNGNVQMSQTEKTELETCQESLAEILRQLQELELWYRDEDLDHVLSCGIIDSSVASGSIKLSTLPLQFVQVSQLIVGTMSLLQRFVDLNVRSNNFWNDTERRVRSLEFKIRAQEESRMI</sequence>
<dbReference type="Proteomes" id="UP000054304">
    <property type="component" value="Unassembled WGS sequence"/>
</dbReference>
<accession>A0A0C7NH94</accession>